<dbReference type="Proteomes" id="UP000076577">
    <property type="component" value="Unassembled WGS sequence"/>
</dbReference>
<evidence type="ECO:0000256" key="1">
    <source>
        <dbReference type="SAM" id="MobiDB-lite"/>
    </source>
</evidence>
<keyword evidence="2" id="KW-0472">Membrane</keyword>
<name>A0A165ZRH3_9HYPH</name>
<organism evidence="3 4">
    <name type="scientific">Pseudovibrio axinellae</name>
    <dbReference type="NCBI Taxonomy" id="989403"/>
    <lineage>
        <taxon>Bacteria</taxon>
        <taxon>Pseudomonadati</taxon>
        <taxon>Pseudomonadota</taxon>
        <taxon>Alphaproteobacteria</taxon>
        <taxon>Hyphomicrobiales</taxon>
        <taxon>Stappiaceae</taxon>
        <taxon>Pseudovibrio</taxon>
    </lineage>
</organism>
<gene>
    <name evidence="3" type="ORF">PsAD2_01500</name>
</gene>
<accession>A0A165ZRH3</accession>
<dbReference type="STRING" id="989403.SAMN05421798_103221"/>
<feature type="region of interest" description="Disordered" evidence="1">
    <location>
        <begin position="35"/>
        <end position="55"/>
    </location>
</feature>
<dbReference type="RefSeq" id="WP_161941205.1">
    <property type="nucleotide sequence ID" value="NZ_FOFM01000003.1"/>
</dbReference>
<evidence type="ECO:0000313" key="3">
    <source>
        <dbReference type="EMBL" id="KZL20204.1"/>
    </source>
</evidence>
<dbReference type="EMBL" id="LMCB01000010">
    <property type="protein sequence ID" value="KZL20204.1"/>
    <property type="molecule type" value="Genomic_DNA"/>
</dbReference>
<sequence length="55" mass="6289">MQRNFRKAHRAIWFTLAFLTPIILGLALMMRPTGTHEQQPIPLDDTAKSVLEANQ</sequence>
<feature type="transmembrane region" description="Helical" evidence="2">
    <location>
        <begin position="12"/>
        <end position="30"/>
    </location>
</feature>
<keyword evidence="4" id="KW-1185">Reference proteome</keyword>
<comment type="caution">
    <text evidence="3">The sequence shown here is derived from an EMBL/GenBank/DDBJ whole genome shotgun (WGS) entry which is preliminary data.</text>
</comment>
<keyword evidence="2" id="KW-1133">Transmembrane helix</keyword>
<dbReference type="PATRIC" id="fig|989403.3.peg.1598"/>
<evidence type="ECO:0000256" key="2">
    <source>
        <dbReference type="SAM" id="Phobius"/>
    </source>
</evidence>
<keyword evidence="2" id="KW-0812">Transmembrane</keyword>
<protein>
    <submittedName>
        <fullName evidence="3">Uncharacterized protein</fullName>
    </submittedName>
</protein>
<dbReference type="AlphaFoldDB" id="A0A165ZRH3"/>
<dbReference type="OrthoDB" id="7869586at2"/>
<proteinExistence type="predicted"/>
<reference evidence="3 4" key="1">
    <citation type="journal article" date="2016" name="Front. Microbiol.">
        <title>Comparative Genomic Analysis Reveals a Diverse Repertoire of Genes Involved in Prokaryote-Eukaryote Interactions within the Pseudovibrio Genus.</title>
        <authorList>
            <person name="Romano S."/>
            <person name="Fernandez-Guerra A."/>
            <person name="Reen F.J."/>
            <person name="Glockner F.O."/>
            <person name="Crowley S.P."/>
            <person name="O'Sullivan O."/>
            <person name="Cotter P.D."/>
            <person name="Adams C."/>
            <person name="Dobson A.D."/>
            <person name="O'Gara F."/>
        </authorList>
    </citation>
    <scope>NUCLEOTIDE SEQUENCE [LARGE SCALE GENOMIC DNA]</scope>
    <source>
        <strain evidence="3 4">Ad2</strain>
    </source>
</reference>
<evidence type="ECO:0000313" key="4">
    <source>
        <dbReference type="Proteomes" id="UP000076577"/>
    </source>
</evidence>